<evidence type="ECO:0000313" key="2">
    <source>
        <dbReference type="EMBL" id="MDW8801312.1"/>
    </source>
</evidence>
<evidence type="ECO:0000313" key="3">
    <source>
        <dbReference type="Proteomes" id="UP001281656"/>
    </source>
</evidence>
<dbReference type="EMBL" id="JARUJP010000008">
    <property type="protein sequence ID" value="MDW8801312.1"/>
    <property type="molecule type" value="Genomic_DNA"/>
</dbReference>
<keyword evidence="3" id="KW-1185">Reference proteome</keyword>
<dbReference type="RefSeq" id="WP_318797936.1">
    <property type="nucleotide sequence ID" value="NZ_JARUJP010000008.1"/>
</dbReference>
<evidence type="ECO:0000256" key="1">
    <source>
        <dbReference type="SAM" id="MobiDB-lite"/>
    </source>
</evidence>
<comment type="caution">
    <text evidence="2">The sequence shown here is derived from an EMBL/GenBank/DDBJ whole genome shotgun (WGS) entry which is preliminary data.</text>
</comment>
<accession>A0ABU4JT76</accession>
<organism evidence="2 3">
    <name type="scientific">Clostridium tanneri</name>
    <dbReference type="NCBI Taxonomy" id="3037988"/>
    <lineage>
        <taxon>Bacteria</taxon>
        <taxon>Bacillati</taxon>
        <taxon>Bacillota</taxon>
        <taxon>Clostridia</taxon>
        <taxon>Eubacteriales</taxon>
        <taxon>Clostridiaceae</taxon>
        <taxon>Clostridium</taxon>
    </lineage>
</organism>
<sequence>MKNKSPNCNKPSQYNEKSVNLLNCETYKKIDVSVNMCSYLPDCNTYDVSFSSCEVEKKININAQVSCSPFNCSYIDSLISSAPYCISDEGCYNCCDSPIPNDGASLALPCQPIEDIFIDLPECHKDEQNSSNFIELTSSVSEEDKKSCFVTTDDNTITTDNAEIVEDVSVINLSHRKKRKKEGINMKPNSHLILAVLTNLIDMFLKNCSKEEITQNESNLIIKDESDTTDKSIKGHRHRRHDRHRKHRSHNRHHDQNNLIKYNINDVIIISIFELIRRLNEY</sequence>
<proteinExistence type="predicted"/>
<reference evidence="2 3" key="1">
    <citation type="submission" date="2023-04" db="EMBL/GenBank/DDBJ databases">
        <title>Clostridium tannerae sp. nov., isolated from the fecal material of an alpaca.</title>
        <authorList>
            <person name="Miller S."/>
            <person name="Hendry M."/>
            <person name="King J."/>
            <person name="Sankaranarayanan K."/>
            <person name="Lawson P.A."/>
        </authorList>
    </citation>
    <scope>NUCLEOTIDE SEQUENCE [LARGE SCALE GENOMIC DNA]</scope>
    <source>
        <strain evidence="2 3">A1-XYC3</strain>
    </source>
</reference>
<feature type="compositionally biased region" description="Basic and acidic residues" evidence="1">
    <location>
        <begin position="224"/>
        <end position="233"/>
    </location>
</feature>
<gene>
    <name evidence="2" type="ORF">P8V03_09110</name>
</gene>
<dbReference type="Proteomes" id="UP001281656">
    <property type="component" value="Unassembled WGS sequence"/>
</dbReference>
<protein>
    <submittedName>
        <fullName evidence="2">Uncharacterized protein</fullName>
    </submittedName>
</protein>
<name>A0ABU4JT76_9CLOT</name>
<feature type="region of interest" description="Disordered" evidence="1">
    <location>
        <begin position="224"/>
        <end position="256"/>
    </location>
</feature>
<feature type="compositionally biased region" description="Basic residues" evidence="1">
    <location>
        <begin position="234"/>
        <end position="253"/>
    </location>
</feature>